<dbReference type="AlphaFoldDB" id="A0A3A4RGA1"/>
<dbReference type="GO" id="GO:0032259">
    <property type="term" value="P:methylation"/>
    <property type="evidence" value="ECO:0007669"/>
    <property type="project" value="UniProtKB-KW"/>
</dbReference>
<evidence type="ECO:0000313" key="3">
    <source>
        <dbReference type="Proteomes" id="UP000266426"/>
    </source>
</evidence>
<dbReference type="Gene3D" id="3.40.50.150">
    <property type="entry name" value="Vaccinia Virus protein VP39"/>
    <property type="match status" value="1"/>
</dbReference>
<proteinExistence type="predicted"/>
<keyword evidence="2" id="KW-0489">Methyltransferase</keyword>
<evidence type="ECO:0000259" key="1">
    <source>
        <dbReference type="Pfam" id="PF08241"/>
    </source>
</evidence>
<comment type="caution">
    <text evidence="2">The sequence shown here is derived from an EMBL/GenBank/DDBJ whole genome shotgun (WGS) entry which is preliminary data.</text>
</comment>
<keyword evidence="2" id="KW-0808">Transferase</keyword>
<organism evidence="2 3">
    <name type="scientific">Candidatus Auribacter fodinae</name>
    <dbReference type="NCBI Taxonomy" id="2093366"/>
    <lineage>
        <taxon>Bacteria</taxon>
        <taxon>Pseudomonadati</taxon>
        <taxon>Candidatus Auribacterota</taxon>
        <taxon>Candidatus Auribacteria</taxon>
        <taxon>Candidatus Auribacterales</taxon>
        <taxon>Candidatus Auribacteraceae</taxon>
        <taxon>Candidatus Auribacter</taxon>
    </lineage>
</organism>
<dbReference type="Proteomes" id="UP000266426">
    <property type="component" value="Unassembled WGS sequence"/>
</dbReference>
<dbReference type="PANTHER" id="PTHR43861">
    <property type="entry name" value="TRANS-ACONITATE 2-METHYLTRANSFERASE-RELATED"/>
    <property type="match status" value="1"/>
</dbReference>
<protein>
    <submittedName>
        <fullName evidence="2">Class I SAM-dependent methyltransferase</fullName>
    </submittedName>
</protein>
<feature type="domain" description="Methyltransferase type 11" evidence="1">
    <location>
        <begin position="65"/>
        <end position="157"/>
    </location>
</feature>
<reference evidence="2 3" key="1">
    <citation type="journal article" date="2017" name="ISME J.">
        <title>Energy and carbon metabolisms in a deep terrestrial subsurface fluid microbial community.</title>
        <authorList>
            <person name="Momper L."/>
            <person name="Jungbluth S.P."/>
            <person name="Lee M.D."/>
            <person name="Amend J.P."/>
        </authorList>
    </citation>
    <scope>NUCLEOTIDE SEQUENCE [LARGE SCALE GENOMIC DNA]</scope>
    <source>
        <strain evidence="2">SURF_26</strain>
    </source>
</reference>
<dbReference type="Pfam" id="PF08241">
    <property type="entry name" value="Methyltransf_11"/>
    <property type="match status" value="1"/>
</dbReference>
<dbReference type="InterPro" id="IPR013216">
    <property type="entry name" value="Methyltransf_11"/>
</dbReference>
<dbReference type="InterPro" id="IPR029063">
    <property type="entry name" value="SAM-dependent_MTases_sf"/>
</dbReference>
<gene>
    <name evidence="2" type="ORF">C4541_00470</name>
</gene>
<sequence length="269" mass="31835">MNLFDKKNNRLIALVEEATPEFWDKRWETDELVKYITGSKHVNGTHDVRLKKYVDKYLTPGSRILEGGCGRGRYVYGFECWGYESYGVDFAEKTIEQIKRHFPDLKIFKQDVRKLDFQDNFFDCYYSGGVIEHFWEGYDLIINEVYRVLKPCGYLILTMPFFSPLRRLKARLGKFPLFTESEKPENFYQFFLNPKQTIKYIEALGFKKVESEPYNIIVGLQKDFPAFEKPLRTILQGKNVFTRFLRGLMRLTLSWFGGHSILIVFRKNA</sequence>
<name>A0A3A4RGA1_9BACT</name>
<dbReference type="GO" id="GO:0008757">
    <property type="term" value="F:S-adenosylmethionine-dependent methyltransferase activity"/>
    <property type="evidence" value="ECO:0007669"/>
    <property type="project" value="InterPro"/>
</dbReference>
<accession>A0A3A4RGA1</accession>
<dbReference type="CDD" id="cd02440">
    <property type="entry name" value="AdoMet_MTases"/>
    <property type="match status" value="1"/>
</dbReference>
<dbReference type="EMBL" id="QZJZ01000005">
    <property type="protein sequence ID" value="RJP62042.1"/>
    <property type="molecule type" value="Genomic_DNA"/>
</dbReference>
<evidence type="ECO:0000313" key="2">
    <source>
        <dbReference type="EMBL" id="RJP62042.1"/>
    </source>
</evidence>
<dbReference type="SUPFAM" id="SSF53335">
    <property type="entry name" value="S-adenosyl-L-methionine-dependent methyltransferases"/>
    <property type="match status" value="1"/>
</dbReference>